<feature type="domain" description="PNPLA" evidence="5">
    <location>
        <begin position="65"/>
        <end position="226"/>
    </location>
</feature>
<feature type="short sequence motif" description="GXGXXG" evidence="4">
    <location>
        <begin position="69"/>
        <end position="74"/>
    </location>
</feature>
<dbReference type="KEGG" id="pur:AOC03_05995"/>
<dbReference type="EMBL" id="CP012678">
    <property type="protein sequence ID" value="ALF59655.1"/>
    <property type="molecule type" value="Genomic_DNA"/>
</dbReference>
<keyword evidence="7" id="KW-1185">Reference proteome</keyword>
<keyword evidence="1 4" id="KW-0378">Hydrolase</keyword>
<evidence type="ECO:0000256" key="4">
    <source>
        <dbReference type="PROSITE-ProRule" id="PRU01161"/>
    </source>
</evidence>
<evidence type="ECO:0000256" key="1">
    <source>
        <dbReference type="ARBA" id="ARBA00022801"/>
    </source>
</evidence>
<dbReference type="InterPro" id="IPR002641">
    <property type="entry name" value="PNPLA_dom"/>
</dbReference>
<dbReference type="PROSITE" id="PS51635">
    <property type="entry name" value="PNPLA"/>
    <property type="match status" value="1"/>
</dbReference>
<dbReference type="GO" id="GO:0016787">
    <property type="term" value="F:hydrolase activity"/>
    <property type="evidence" value="ECO:0007669"/>
    <property type="project" value="UniProtKB-UniRule"/>
</dbReference>
<dbReference type="AlphaFoldDB" id="A0A0M5MJZ7"/>
<organism evidence="6 7">
    <name type="scientific">Psychrobacter urativorans</name>
    <dbReference type="NCBI Taxonomy" id="45610"/>
    <lineage>
        <taxon>Bacteria</taxon>
        <taxon>Pseudomonadati</taxon>
        <taxon>Pseudomonadota</taxon>
        <taxon>Gammaproteobacteria</taxon>
        <taxon>Moraxellales</taxon>
        <taxon>Moraxellaceae</taxon>
        <taxon>Psychrobacter</taxon>
    </lineage>
</organism>
<dbReference type="STRING" id="45610.AOC03_05995"/>
<dbReference type="GO" id="GO:0016042">
    <property type="term" value="P:lipid catabolic process"/>
    <property type="evidence" value="ECO:0007669"/>
    <property type="project" value="UniProtKB-UniRule"/>
</dbReference>
<evidence type="ECO:0000313" key="7">
    <source>
        <dbReference type="Proteomes" id="UP000059847"/>
    </source>
</evidence>
<proteinExistence type="predicted"/>
<protein>
    <submittedName>
        <fullName evidence="6">Patatin</fullName>
    </submittedName>
</protein>
<keyword evidence="3 4" id="KW-0443">Lipid metabolism</keyword>
<feature type="short sequence motif" description="GXSXG" evidence="4">
    <location>
        <begin position="96"/>
        <end position="100"/>
    </location>
</feature>
<evidence type="ECO:0000256" key="3">
    <source>
        <dbReference type="ARBA" id="ARBA00023098"/>
    </source>
</evidence>
<dbReference type="RefSeq" id="WP_062534223.1">
    <property type="nucleotide sequence ID" value="NZ_CP012678.1"/>
</dbReference>
<dbReference type="Pfam" id="PF01734">
    <property type="entry name" value="Patatin"/>
    <property type="match status" value="1"/>
</dbReference>
<evidence type="ECO:0000259" key="5">
    <source>
        <dbReference type="PROSITE" id="PS51635"/>
    </source>
</evidence>
<dbReference type="PANTHER" id="PTHR14226:SF29">
    <property type="entry name" value="NEUROPATHY TARGET ESTERASE SWS"/>
    <property type="match status" value="1"/>
</dbReference>
<feature type="active site" description="Nucleophile" evidence="4">
    <location>
        <position position="98"/>
    </location>
</feature>
<dbReference type="OrthoDB" id="5290098at2"/>
<reference evidence="6 7" key="1">
    <citation type="submission" date="2015-09" db="EMBL/GenBank/DDBJ databases">
        <title>Complete genome of Psychrobacter urativorans R10.10B.</title>
        <authorList>
            <person name="See-Too W.S."/>
            <person name="Chan K.G."/>
        </authorList>
    </citation>
    <scope>NUCLEOTIDE SEQUENCE [LARGE SCALE GENOMIC DNA]</scope>
    <source>
        <strain evidence="6 7">R10.10B</strain>
    </source>
</reference>
<feature type="active site" description="Proton acceptor" evidence="4">
    <location>
        <position position="213"/>
    </location>
</feature>
<dbReference type="Proteomes" id="UP000059847">
    <property type="component" value="Chromosome"/>
</dbReference>
<dbReference type="PANTHER" id="PTHR14226">
    <property type="entry name" value="NEUROPATHY TARGET ESTERASE/SWISS CHEESE D.MELANOGASTER"/>
    <property type="match status" value="1"/>
</dbReference>
<dbReference type="CDD" id="cd07205">
    <property type="entry name" value="Pat_PNPLA6_PNPLA7_NTE1_like"/>
    <property type="match status" value="1"/>
</dbReference>
<dbReference type="Gene3D" id="3.40.1090.10">
    <property type="entry name" value="Cytosolic phospholipase A2 catalytic domain"/>
    <property type="match status" value="2"/>
</dbReference>
<dbReference type="InterPro" id="IPR050301">
    <property type="entry name" value="NTE"/>
</dbReference>
<evidence type="ECO:0000313" key="6">
    <source>
        <dbReference type="EMBL" id="ALF59655.1"/>
    </source>
</evidence>
<name>A0A0M5MJZ7_9GAMM</name>
<dbReference type="SUPFAM" id="SSF52151">
    <property type="entry name" value="FabD/lysophospholipase-like"/>
    <property type="match status" value="1"/>
</dbReference>
<accession>A0A0M5MJZ7</accession>
<gene>
    <name evidence="6" type="ORF">AOC03_05995</name>
</gene>
<evidence type="ECO:0000256" key="2">
    <source>
        <dbReference type="ARBA" id="ARBA00022963"/>
    </source>
</evidence>
<feature type="short sequence motif" description="DGA/G" evidence="4">
    <location>
        <begin position="213"/>
        <end position="215"/>
    </location>
</feature>
<sequence>MSAILLNRFINHFIDNPVQKHLPLSLLLRSSLVSALGLLTNACNSIPSAAPVQIAPKPYIPSVALVLGGGGAKGFAHVGVIKALEESGITPTLVVGTSVGSLVGSLYASGYTAAQLEQLALTTPDSALTDFTLSKQGFIEGIKLKNFINAKVGGRPIEAFPITFAAVATEKESLTKAVFTEGDAGLAVQASCSIPNIFIAPRIPERVGKKYVDGGVVSLVPVDSARDLGADIIIAVDVTDSSSNSNSGTKATALTNTKLPTITSLSSFWGLLEYNLTANFNSNSTTPRKPTSNAERQRADIVITPNVSHISSLDTSQRKALISAGSQATTPQITSIKKLIAEKSTSKYAAL</sequence>
<dbReference type="InterPro" id="IPR016035">
    <property type="entry name" value="Acyl_Trfase/lysoPLipase"/>
</dbReference>
<keyword evidence="2 4" id="KW-0442">Lipid degradation</keyword>